<keyword evidence="2" id="KW-1185">Reference proteome</keyword>
<accession>A0ACB9ZNW2</accession>
<comment type="caution">
    <text evidence="1">The sequence shown here is derived from an EMBL/GenBank/DDBJ whole genome shotgun (WGS) entry which is preliminary data.</text>
</comment>
<evidence type="ECO:0000313" key="2">
    <source>
        <dbReference type="Proteomes" id="UP001060085"/>
    </source>
</evidence>
<evidence type="ECO:0000313" key="1">
    <source>
        <dbReference type="EMBL" id="KAI5648115.1"/>
    </source>
</evidence>
<gene>
    <name evidence="1" type="ORF">M9H77_34120</name>
</gene>
<dbReference type="EMBL" id="CM044708">
    <property type="protein sequence ID" value="KAI5648115.1"/>
    <property type="molecule type" value="Genomic_DNA"/>
</dbReference>
<organism evidence="1 2">
    <name type="scientific">Catharanthus roseus</name>
    <name type="common">Madagascar periwinkle</name>
    <name type="synonym">Vinca rosea</name>
    <dbReference type="NCBI Taxonomy" id="4058"/>
    <lineage>
        <taxon>Eukaryota</taxon>
        <taxon>Viridiplantae</taxon>
        <taxon>Streptophyta</taxon>
        <taxon>Embryophyta</taxon>
        <taxon>Tracheophyta</taxon>
        <taxon>Spermatophyta</taxon>
        <taxon>Magnoliopsida</taxon>
        <taxon>eudicotyledons</taxon>
        <taxon>Gunneridae</taxon>
        <taxon>Pentapetalae</taxon>
        <taxon>asterids</taxon>
        <taxon>lamiids</taxon>
        <taxon>Gentianales</taxon>
        <taxon>Apocynaceae</taxon>
        <taxon>Rauvolfioideae</taxon>
        <taxon>Vinceae</taxon>
        <taxon>Catharanthinae</taxon>
        <taxon>Catharanthus</taxon>
    </lineage>
</organism>
<protein>
    <submittedName>
        <fullName evidence="1">Uncharacterized protein</fullName>
    </submittedName>
</protein>
<name>A0ACB9ZNW2_CATRO</name>
<reference evidence="2" key="1">
    <citation type="journal article" date="2023" name="Nat. Plants">
        <title>Single-cell RNA sequencing provides a high-resolution roadmap for understanding the multicellular compartmentation of specialized metabolism.</title>
        <authorList>
            <person name="Sun S."/>
            <person name="Shen X."/>
            <person name="Li Y."/>
            <person name="Li Y."/>
            <person name="Wang S."/>
            <person name="Li R."/>
            <person name="Zhang H."/>
            <person name="Shen G."/>
            <person name="Guo B."/>
            <person name="Wei J."/>
            <person name="Xu J."/>
            <person name="St-Pierre B."/>
            <person name="Chen S."/>
            <person name="Sun C."/>
        </authorList>
    </citation>
    <scope>NUCLEOTIDE SEQUENCE [LARGE SCALE GENOMIC DNA]</scope>
</reference>
<sequence>MDAQAKKKALFRAKLNAQKKEKRIDSPLVRYNEHDQPVCKVCNVILKSESLWPAHQASRKHHEAINNLKASAAAVSRANTVQSGPSRELPKPKTDHQDELHNLKPEPSMGPPKSRSSSVLPSDFFDTHDAKRQKNGDNDFRKNALATAQTQSSNQSVPENKVDGYSEGITTDTRSEAHPSKESGQPPKLDTVSQSKQGALPEGFFDDKDADLRARGITPVKPDVKDEYKEFEKLIQEDLEKVDNRMEEEEYDAADMIEEAESVEQRSYRERVEMLRKKKMELKSGKTAVTSKGSEVKESKSIDESSSSDDDSEEEAVDWRAKHL</sequence>
<proteinExistence type="predicted"/>
<dbReference type="Proteomes" id="UP001060085">
    <property type="component" value="Linkage Group LG08"/>
</dbReference>